<sequence length="60" mass="6952">MKAEQVELGNLDLKNVVKQTLDRKAQLSQTRRYLRHNVSNIHFNVNDDEEQHTSMNSGVT</sequence>
<dbReference type="AlphaFoldDB" id="A0A0B7AB38"/>
<protein>
    <submittedName>
        <fullName evidence="2">Uncharacterized protein</fullName>
    </submittedName>
</protein>
<reference evidence="2" key="1">
    <citation type="submission" date="2014-12" db="EMBL/GenBank/DDBJ databases">
        <title>Insight into the proteome of Arion vulgaris.</title>
        <authorList>
            <person name="Aradska J."/>
            <person name="Bulat T."/>
            <person name="Smidak R."/>
            <person name="Sarate P."/>
            <person name="Gangsoo J."/>
            <person name="Sialana F."/>
            <person name="Bilban M."/>
            <person name="Lubec G."/>
        </authorList>
    </citation>
    <scope>NUCLEOTIDE SEQUENCE</scope>
    <source>
        <tissue evidence="2">Skin</tissue>
    </source>
</reference>
<organism evidence="2">
    <name type="scientific">Arion vulgaris</name>
    <dbReference type="NCBI Taxonomy" id="1028688"/>
    <lineage>
        <taxon>Eukaryota</taxon>
        <taxon>Metazoa</taxon>
        <taxon>Spiralia</taxon>
        <taxon>Lophotrochozoa</taxon>
        <taxon>Mollusca</taxon>
        <taxon>Gastropoda</taxon>
        <taxon>Heterobranchia</taxon>
        <taxon>Euthyneura</taxon>
        <taxon>Panpulmonata</taxon>
        <taxon>Eupulmonata</taxon>
        <taxon>Stylommatophora</taxon>
        <taxon>Helicina</taxon>
        <taxon>Arionoidea</taxon>
        <taxon>Arionidae</taxon>
        <taxon>Arion</taxon>
    </lineage>
</organism>
<evidence type="ECO:0000313" key="2">
    <source>
        <dbReference type="EMBL" id="CEK77872.1"/>
    </source>
</evidence>
<name>A0A0B7AB38_9EUPU</name>
<dbReference type="EMBL" id="HACG01031007">
    <property type="protein sequence ID" value="CEK77872.1"/>
    <property type="molecule type" value="Transcribed_RNA"/>
</dbReference>
<gene>
    <name evidence="2" type="primary">ORF107117</name>
    <name evidence="1" type="synonym">ORF107114</name>
</gene>
<dbReference type="EMBL" id="HACG01031005">
    <property type="protein sequence ID" value="CEK77870.1"/>
    <property type="molecule type" value="Transcribed_RNA"/>
</dbReference>
<proteinExistence type="predicted"/>
<accession>A0A0B7AB38</accession>
<evidence type="ECO:0000313" key="1">
    <source>
        <dbReference type="EMBL" id="CEK77870.1"/>
    </source>
</evidence>